<dbReference type="EMBL" id="KV454298">
    <property type="protein sequence ID" value="ODQ71110.1"/>
    <property type="molecule type" value="Genomic_DNA"/>
</dbReference>
<gene>
    <name evidence="1" type="ORF">LIPSTDRAFT_73722</name>
</gene>
<name>A0A1E3Q0I3_LIPST</name>
<evidence type="ECO:0000313" key="1">
    <source>
        <dbReference type="EMBL" id="ODQ71110.1"/>
    </source>
</evidence>
<reference evidence="1 2" key="1">
    <citation type="journal article" date="2016" name="Proc. Natl. Acad. Sci. U.S.A.">
        <title>Comparative genomics of biotechnologically important yeasts.</title>
        <authorList>
            <person name="Riley R."/>
            <person name="Haridas S."/>
            <person name="Wolfe K.H."/>
            <person name="Lopes M.R."/>
            <person name="Hittinger C.T."/>
            <person name="Goeker M."/>
            <person name="Salamov A.A."/>
            <person name="Wisecaver J.H."/>
            <person name="Long T.M."/>
            <person name="Calvey C.H."/>
            <person name="Aerts A.L."/>
            <person name="Barry K.W."/>
            <person name="Choi C."/>
            <person name="Clum A."/>
            <person name="Coughlan A.Y."/>
            <person name="Deshpande S."/>
            <person name="Douglass A.P."/>
            <person name="Hanson S.J."/>
            <person name="Klenk H.-P."/>
            <person name="LaButti K.M."/>
            <person name="Lapidus A."/>
            <person name="Lindquist E.A."/>
            <person name="Lipzen A.M."/>
            <person name="Meier-Kolthoff J.P."/>
            <person name="Ohm R.A."/>
            <person name="Otillar R.P."/>
            <person name="Pangilinan J.L."/>
            <person name="Peng Y."/>
            <person name="Rokas A."/>
            <person name="Rosa C.A."/>
            <person name="Scheuner C."/>
            <person name="Sibirny A.A."/>
            <person name="Slot J.C."/>
            <person name="Stielow J.B."/>
            <person name="Sun H."/>
            <person name="Kurtzman C.P."/>
            <person name="Blackwell M."/>
            <person name="Grigoriev I.V."/>
            <person name="Jeffries T.W."/>
        </authorList>
    </citation>
    <scope>NUCLEOTIDE SEQUENCE [LARGE SCALE GENOMIC DNA]</scope>
    <source>
        <strain evidence="1 2">NRRL Y-11557</strain>
    </source>
</reference>
<dbReference type="Proteomes" id="UP000094385">
    <property type="component" value="Unassembled WGS sequence"/>
</dbReference>
<sequence length="78" mass="8896">MSPQTATNAKERQSYERALHFLKANIPEKRLDIHLSYESFRALEVQAQALYGNAKYMTMINAPVLVFALTARRYACAC</sequence>
<dbReference type="AlphaFoldDB" id="A0A1E3Q0I3"/>
<keyword evidence="2" id="KW-1185">Reference proteome</keyword>
<accession>A0A1E3Q0I3</accession>
<proteinExistence type="predicted"/>
<protein>
    <submittedName>
        <fullName evidence="1">Uncharacterized protein</fullName>
    </submittedName>
</protein>
<organism evidence="1 2">
    <name type="scientific">Lipomyces starkeyi NRRL Y-11557</name>
    <dbReference type="NCBI Taxonomy" id="675824"/>
    <lineage>
        <taxon>Eukaryota</taxon>
        <taxon>Fungi</taxon>
        <taxon>Dikarya</taxon>
        <taxon>Ascomycota</taxon>
        <taxon>Saccharomycotina</taxon>
        <taxon>Lipomycetes</taxon>
        <taxon>Lipomycetales</taxon>
        <taxon>Lipomycetaceae</taxon>
        <taxon>Lipomyces</taxon>
    </lineage>
</organism>
<evidence type="ECO:0000313" key="2">
    <source>
        <dbReference type="Proteomes" id="UP000094385"/>
    </source>
</evidence>